<evidence type="ECO:0000313" key="2">
    <source>
        <dbReference type="EMBL" id="GGZ05618.1"/>
    </source>
</evidence>
<dbReference type="Proteomes" id="UP000294359">
    <property type="component" value="Chromosome"/>
</dbReference>
<feature type="signal peptide" evidence="1">
    <location>
        <begin position="1"/>
        <end position="23"/>
    </location>
</feature>
<dbReference type="EMBL" id="CP038026">
    <property type="protein sequence ID" value="QBQ35135.1"/>
    <property type="molecule type" value="Genomic_DNA"/>
</dbReference>
<keyword evidence="4" id="KW-1185">Reference proteome</keyword>
<evidence type="ECO:0000313" key="5">
    <source>
        <dbReference type="Proteomes" id="UP000619512"/>
    </source>
</evidence>
<dbReference type="Proteomes" id="UP000619512">
    <property type="component" value="Unassembled WGS sequence"/>
</dbReference>
<sequence>MNILTRFLLLPALCLAAAGTALADVASTRQGLHQWPALGGKLYMVAGTVADVLRYQRTMTFYFQDKSSGDWNVVPIADGPASLSESWNHVGRGETTVRDGFVAARGNDVFLVEAALDEKRGGVDATWYRLAKDDPAYIDGPSVVLKRVARVPYPRGTSVEAVLKKEAVVPPAQRSKP</sequence>
<gene>
    <name evidence="3" type="ORF">E1742_02325</name>
    <name evidence="2" type="ORF">GCM10007388_44190</name>
</gene>
<evidence type="ECO:0000313" key="4">
    <source>
        <dbReference type="Proteomes" id="UP000294359"/>
    </source>
</evidence>
<evidence type="ECO:0000256" key="1">
    <source>
        <dbReference type="SAM" id="SignalP"/>
    </source>
</evidence>
<accession>A0A4P7BCF0</accession>
<organism evidence="2 5">
    <name type="scientific">Pseudoduganella plicata</name>
    <dbReference type="NCBI Taxonomy" id="321984"/>
    <lineage>
        <taxon>Bacteria</taxon>
        <taxon>Pseudomonadati</taxon>
        <taxon>Pseudomonadota</taxon>
        <taxon>Betaproteobacteria</taxon>
        <taxon>Burkholderiales</taxon>
        <taxon>Oxalobacteraceae</taxon>
        <taxon>Telluria group</taxon>
        <taxon>Pseudoduganella</taxon>
    </lineage>
</organism>
<dbReference type="EMBL" id="BMWW01000009">
    <property type="protein sequence ID" value="GGZ05618.1"/>
    <property type="molecule type" value="Genomic_DNA"/>
</dbReference>
<evidence type="ECO:0000313" key="3">
    <source>
        <dbReference type="EMBL" id="QBQ35135.1"/>
    </source>
</evidence>
<proteinExistence type="predicted"/>
<reference evidence="3 4" key="2">
    <citation type="submission" date="2019-03" db="EMBL/GenBank/DDBJ databases">
        <title>Draft Genome Sequences of Six Type Strains of the Genus Massilia.</title>
        <authorList>
            <person name="Miess H."/>
            <person name="Frediansyhah A."/>
            <person name="Gross H."/>
        </authorList>
    </citation>
    <scope>NUCLEOTIDE SEQUENCE [LARGE SCALE GENOMIC DNA]</scope>
    <source>
        <strain evidence="3 4">DSM 17505</strain>
    </source>
</reference>
<dbReference type="RefSeq" id="WP_134383364.1">
    <property type="nucleotide sequence ID" value="NZ_BMWW01000009.1"/>
</dbReference>
<reference evidence="2" key="1">
    <citation type="journal article" date="2014" name="Int. J. Syst. Evol. Microbiol.">
        <title>Complete genome sequence of Corynebacterium casei LMG S-19264T (=DSM 44701T), isolated from a smear-ripened cheese.</title>
        <authorList>
            <consortium name="US DOE Joint Genome Institute (JGI-PGF)"/>
            <person name="Walter F."/>
            <person name="Albersmeier A."/>
            <person name="Kalinowski J."/>
            <person name="Ruckert C."/>
        </authorList>
    </citation>
    <scope>NUCLEOTIDE SEQUENCE</scope>
    <source>
        <strain evidence="2">KCTC 12344</strain>
    </source>
</reference>
<protein>
    <submittedName>
        <fullName evidence="2">Uncharacterized protein</fullName>
    </submittedName>
</protein>
<feature type="chain" id="PRO_5044606673" evidence="1">
    <location>
        <begin position="24"/>
        <end position="177"/>
    </location>
</feature>
<name>A0A4P7BCF0_9BURK</name>
<dbReference type="AlphaFoldDB" id="A0A4P7BCF0"/>
<keyword evidence="1" id="KW-0732">Signal</keyword>
<dbReference type="OrthoDB" id="8778445at2"/>
<reference evidence="2" key="3">
    <citation type="submission" date="2022-12" db="EMBL/GenBank/DDBJ databases">
        <authorList>
            <person name="Sun Q."/>
            <person name="Kim S."/>
        </authorList>
    </citation>
    <scope>NUCLEOTIDE SEQUENCE</scope>
    <source>
        <strain evidence="2">KCTC 12344</strain>
    </source>
</reference>